<gene>
    <name evidence="2" type="ORF">AB0I59_40360</name>
</gene>
<dbReference type="Gene3D" id="1.10.10.10">
    <property type="entry name" value="Winged helix-like DNA-binding domain superfamily/Winged helix DNA-binding domain"/>
    <property type="match status" value="1"/>
</dbReference>
<feature type="domain" description="HTH marR-type" evidence="1">
    <location>
        <begin position="2"/>
        <end position="141"/>
    </location>
</feature>
<dbReference type="SMART" id="SM00347">
    <property type="entry name" value="HTH_MARR"/>
    <property type="match status" value="1"/>
</dbReference>
<accession>A0ABV3GTC0</accession>
<dbReference type="SUPFAM" id="SSF46785">
    <property type="entry name" value="Winged helix' DNA-binding domain"/>
    <property type="match status" value="1"/>
</dbReference>
<dbReference type="PROSITE" id="PS50995">
    <property type="entry name" value="HTH_MARR_2"/>
    <property type="match status" value="1"/>
</dbReference>
<evidence type="ECO:0000313" key="3">
    <source>
        <dbReference type="Proteomes" id="UP001551675"/>
    </source>
</evidence>
<evidence type="ECO:0000259" key="1">
    <source>
        <dbReference type="PROSITE" id="PS50995"/>
    </source>
</evidence>
<sequence>MERNLSFNLHVLTARLDRAADRILRAEHNVSYSRFVALTLVGELGASTQRTLAEYLGVTEPSVSRMTAVLAADGLLDVQPDPAGGHRRRLSLTDEGKQLVASIQQGFEDRLAAVVAQSGVPYEEYAEHTARLLATFDRLEREAGK</sequence>
<evidence type="ECO:0000313" key="2">
    <source>
        <dbReference type="EMBL" id="MEV0974880.1"/>
    </source>
</evidence>
<proteinExistence type="predicted"/>
<name>A0ABV3GTC0_MICGL</name>
<reference evidence="2 3" key="1">
    <citation type="submission" date="2024-06" db="EMBL/GenBank/DDBJ databases">
        <title>The Natural Products Discovery Center: Release of the First 8490 Sequenced Strains for Exploring Actinobacteria Biosynthetic Diversity.</title>
        <authorList>
            <person name="Kalkreuter E."/>
            <person name="Kautsar S.A."/>
            <person name="Yang D."/>
            <person name="Bader C.D."/>
            <person name="Teijaro C.N."/>
            <person name="Fluegel L."/>
            <person name="Davis C.M."/>
            <person name="Simpson J.R."/>
            <person name="Lauterbach L."/>
            <person name="Steele A.D."/>
            <person name="Gui C."/>
            <person name="Meng S."/>
            <person name="Li G."/>
            <person name="Viehrig K."/>
            <person name="Ye F."/>
            <person name="Su P."/>
            <person name="Kiefer A.F."/>
            <person name="Nichols A."/>
            <person name="Cepeda A.J."/>
            <person name="Yan W."/>
            <person name="Fan B."/>
            <person name="Jiang Y."/>
            <person name="Adhikari A."/>
            <person name="Zheng C.-J."/>
            <person name="Schuster L."/>
            <person name="Cowan T.M."/>
            <person name="Smanski M.J."/>
            <person name="Chevrette M.G."/>
            <person name="De Carvalho L.P.S."/>
            <person name="Shen B."/>
        </authorList>
    </citation>
    <scope>NUCLEOTIDE SEQUENCE [LARGE SCALE GENOMIC DNA]</scope>
    <source>
        <strain evidence="2 3">NPDC050100</strain>
    </source>
</reference>
<comment type="caution">
    <text evidence="2">The sequence shown here is derived from an EMBL/GenBank/DDBJ whole genome shotgun (WGS) entry which is preliminary data.</text>
</comment>
<dbReference type="PANTHER" id="PTHR33164">
    <property type="entry name" value="TRANSCRIPTIONAL REGULATOR, MARR FAMILY"/>
    <property type="match status" value="1"/>
</dbReference>
<dbReference type="InterPro" id="IPR036390">
    <property type="entry name" value="WH_DNA-bd_sf"/>
</dbReference>
<dbReference type="Pfam" id="PF12802">
    <property type="entry name" value="MarR_2"/>
    <property type="match status" value="1"/>
</dbReference>
<protein>
    <submittedName>
        <fullName evidence="2">MarR family transcriptional regulator</fullName>
    </submittedName>
</protein>
<dbReference type="InterPro" id="IPR036388">
    <property type="entry name" value="WH-like_DNA-bd_sf"/>
</dbReference>
<dbReference type="EMBL" id="JBFALK010000036">
    <property type="protein sequence ID" value="MEV0974880.1"/>
    <property type="molecule type" value="Genomic_DNA"/>
</dbReference>
<dbReference type="Proteomes" id="UP001551675">
    <property type="component" value="Unassembled WGS sequence"/>
</dbReference>
<keyword evidence="3" id="KW-1185">Reference proteome</keyword>
<dbReference type="PANTHER" id="PTHR33164:SF43">
    <property type="entry name" value="HTH-TYPE TRANSCRIPTIONAL REPRESSOR YETL"/>
    <property type="match status" value="1"/>
</dbReference>
<dbReference type="InterPro" id="IPR000835">
    <property type="entry name" value="HTH_MarR-typ"/>
</dbReference>
<dbReference type="InterPro" id="IPR039422">
    <property type="entry name" value="MarR/SlyA-like"/>
</dbReference>
<dbReference type="RefSeq" id="WP_082776519.1">
    <property type="nucleotide sequence ID" value="NZ_JBFALK010000036.1"/>
</dbReference>
<organism evidence="2 3">
    <name type="scientific">Microtetraspora glauca</name>
    <dbReference type="NCBI Taxonomy" id="1996"/>
    <lineage>
        <taxon>Bacteria</taxon>
        <taxon>Bacillati</taxon>
        <taxon>Actinomycetota</taxon>
        <taxon>Actinomycetes</taxon>
        <taxon>Streptosporangiales</taxon>
        <taxon>Streptosporangiaceae</taxon>
        <taxon>Microtetraspora</taxon>
    </lineage>
</organism>